<dbReference type="EMBL" id="AP019860">
    <property type="protein sequence ID" value="BBM86225.1"/>
    <property type="molecule type" value="Genomic_DNA"/>
</dbReference>
<dbReference type="InterPro" id="IPR009003">
    <property type="entry name" value="Peptidase_S1_PA"/>
</dbReference>
<evidence type="ECO:0000313" key="1">
    <source>
        <dbReference type="EMBL" id="BBM86225.1"/>
    </source>
</evidence>
<dbReference type="KEGG" id="uam:UABAM_04611"/>
<dbReference type="SUPFAM" id="SSF50494">
    <property type="entry name" value="Trypsin-like serine proteases"/>
    <property type="match status" value="1"/>
</dbReference>
<sequence>MKPYKFLTFFAILLSLHSQELSRDVIKKAMDQFASQRIFRIYTSRSQGSAVLLKTERQGDKVFGYFVTCYHVLRKSKWFSMKNQKKETILSRNVQVYNKPNADLTYIKAQLTKTPEGIKFSRNDDSKKNLHREALAIGYPVFKSLSLYPSKIRMWELETAFSLLNMPAKKAPYKFIVASGESTAKGMSGGAVVIPTSNGFFITGIVFGKLKNSVGLIIGAKQVEDLFPLESDLSNYKDASFEADGLSMKKVETHSFEIAEAQAIEQDKLSWNYFDVASALENPEMLQELRKDFQEIIIRKLPKDKKITLRTKQRDLNISLNGKKLQPKEIDITLKENGETQPKYEYEYTLSEILRGENLLIINKPAKRLKAYKFTDFITPCKLDVHLQADGKDFYHISRELPLQTGFTIYTTMEEEELEVEEISEANAALVVHKSFVEDLINKVPFRFPIAKKGSVEGLQVKSSFHGTLYFNPQCKINVIDHQSLEYEATGGLYLDDFNFNTFLLGAKVNRQTLPFRGTTRMQFLQNYIAIRATKALSSDTNFNVPIKIGSLEMNPNISNIAKELIINFINNVLVGSEIPFNNYPVEPVGLVPKSIILKKDWFIFPFQVGDVAKDKTFTVRIPDNPDVVEFEMHPPFAGEEFLTFLKNVIKSEKVSLLQSLPLKKISCKFTKNEIDLEPTWEKLHFHEDSFRSFPLFLKKLKSSHVVIKKINSLLEQHRPTQTLNELEELSAQVLAQRLDADELAKLLIALLKQTSQKNLSDAEKKSAQILAEKLDADALAKLLIPLLKGKIIPQDSKKKAEEAAQTFLLHSLNKILKDANLANVLNKINENLTEEMREHICASLRKKTKELMGKTTLSRSQRIWCNRLLLEDLFAHELKKYQEIELGERRLWIGKYRKAVFEQLNISATTTVEFSDKKIGVLKLFENGELLNSQLKGNAKIQSVIHSDQIQNSQITWPKVSLDQTSRFVYENHGHKMEIQSNNLQIDLQTLLSSSSPEVKISGNLTSILFTKGRNTLRCFGLNTTNMKLNLKSRTMTGDFSFTKIEYETTDGKITVAPEANTRLQITQNQGNTFLYLKGPLKQITVKSGREEIDFKQIKSHELSIQLAPIFSIRGSISFQVSSLAFPVKIGKILVRKMNIDVNTLGKIKLQIPHLQLRIAHNELESYIKKNIPDKTTLNIGISLKIENLKPKSLVFKDSFVHVKMEPKVTLFGSGSVKCKPQISFHLLKNENLSKQKVIAVMNKCKIEDITNFPNWIEETFPVHEELEKLIIKIFKIEKSLFPNFPDYIEDGKLTSFSWHREGDDIVFEMSCTP</sequence>
<gene>
    <name evidence="1" type="ORF">UABAM_04611</name>
</gene>
<keyword evidence="2" id="KW-1185">Reference proteome</keyword>
<dbReference type="RefSeq" id="WP_151970292.1">
    <property type="nucleotide sequence ID" value="NZ_AP019860.1"/>
</dbReference>
<proteinExistence type="predicted"/>
<organism evidence="1 2">
    <name type="scientific">Uabimicrobium amorphum</name>
    <dbReference type="NCBI Taxonomy" id="2596890"/>
    <lineage>
        <taxon>Bacteria</taxon>
        <taxon>Pseudomonadati</taxon>
        <taxon>Planctomycetota</taxon>
        <taxon>Candidatus Uabimicrobiia</taxon>
        <taxon>Candidatus Uabimicrobiales</taxon>
        <taxon>Candidatus Uabimicrobiaceae</taxon>
        <taxon>Candidatus Uabimicrobium</taxon>
    </lineage>
</organism>
<dbReference type="Proteomes" id="UP000326354">
    <property type="component" value="Chromosome"/>
</dbReference>
<reference evidence="1 2" key="1">
    <citation type="submission" date="2019-08" db="EMBL/GenBank/DDBJ databases">
        <title>Complete genome sequence of Candidatus Uab amorphum.</title>
        <authorList>
            <person name="Shiratori T."/>
            <person name="Suzuki S."/>
            <person name="Kakizawa Y."/>
            <person name="Ishida K."/>
        </authorList>
    </citation>
    <scope>NUCLEOTIDE SEQUENCE [LARGE SCALE GENOMIC DNA]</scope>
    <source>
        <strain evidence="1 2">SRT547</strain>
    </source>
</reference>
<evidence type="ECO:0000313" key="2">
    <source>
        <dbReference type="Proteomes" id="UP000326354"/>
    </source>
</evidence>
<protein>
    <submittedName>
        <fullName evidence="1">Uncharacterized protein</fullName>
    </submittedName>
</protein>
<dbReference type="InterPro" id="IPR043504">
    <property type="entry name" value="Peptidase_S1_PA_chymotrypsin"/>
</dbReference>
<dbReference type="Gene3D" id="2.40.10.10">
    <property type="entry name" value="Trypsin-like serine proteases"/>
    <property type="match status" value="2"/>
</dbReference>
<name>A0A5S9F4X0_UABAM</name>
<accession>A0A5S9F4X0</accession>